<gene>
    <name evidence="1" type="ORF">M408DRAFT_311279</name>
</gene>
<evidence type="ECO:0000313" key="1">
    <source>
        <dbReference type="EMBL" id="KIM27402.1"/>
    </source>
</evidence>
<reference evidence="2" key="2">
    <citation type="submission" date="2015-01" db="EMBL/GenBank/DDBJ databases">
        <title>Evolutionary Origins and Diversification of the Mycorrhizal Mutualists.</title>
        <authorList>
            <consortium name="DOE Joint Genome Institute"/>
            <consortium name="Mycorrhizal Genomics Consortium"/>
            <person name="Kohler A."/>
            <person name="Kuo A."/>
            <person name="Nagy L.G."/>
            <person name="Floudas D."/>
            <person name="Copeland A."/>
            <person name="Barry K.W."/>
            <person name="Cichocki N."/>
            <person name="Veneault-Fourrey C."/>
            <person name="LaButti K."/>
            <person name="Lindquist E.A."/>
            <person name="Lipzen A."/>
            <person name="Lundell T."/>
            <person name="Morin E."/>
            <person name="Murat C."/>
            <person name="Riley R."/>
            <person name="Ohm R."/>
            <person name="Sun H."/>
            <person name="Tunlid A."/>
            <person name="Henrissat B."/>
            <person name="Grigoriev I.V."/>
            <person name="Hibbett D.S."/>
            <person name="Martin F."/>
        </authorList>
    </citation>
    <scope>NUCLEOTIDE SEQUENCE [LARGE SCALE GENOMIC DNA]</scope>
    <source>
        <strain evidence="2">MAFF 305830</strain>
    </source>
</reference>
<keyword evidence="2" id="KW-1185">Reference proteome</keyword>
<organism evidence="1 2">
    <name type="scientific">Serendipita vermifera MAFF 305830</name>
    <dbReference type="NCBI Taxonomy" id="933852"/>
    <lineage>
        <taxon>Eukaryota</taxon>
        <taxon>Fungi</taxon>
        <taxon>Dikarya</taxon>
        <taxon>Basidiomycota</taxon>
        <taxon>Agaricomycotina</taxon>
        <taxon>Agaricomycetes</taxon>
        <taxon>Sebacinales</taxon>
        <taxon>Serendipitaceae</taxon>
        <taxon>Serendipita</taxon>
    </lineage>
</organism>
<dbReference type="EMBL" id="KN824299">
    <property type="protein sequence ID" value="KIM27402.1"/>
    <property type="molecule type" value="Genomic_DNA"/>
</dbReference>
<proteinExistence type="predicted"/>
<name>A0A0C2XE61_SERVB</name>
<dbReference type="Proteomes" id="UP000054097">
    <property type="component" value="Unassembled WGS sequence"/>
</dbReference>
<protein>
    <submittedName>
        <fullName evidence="1">Uncharacterized protein</fullName>
    </submittedName>
</protein>
<reference evidence="1 2" key="1">
    <citation type="submission" date="2014-04" db="EMBL/GenBank/DDBJ databases">
        <authorList>
            <consortium name="DOE Joint Genome Institute"/>
            <person name="Kuo A."/>
            <person name="Zuccaro A."/>
            <person name="Kohler A."/>
            <person name="Nagy L.G."/>
            <person name="Floudas D."/>
            <person name="Copeland A."/>
            <person name="Barry K.W."/>
            <person name="Cichocki N."/>
            <person name="Veneault-Fourrey C."/>
            <person name="LaButti K."/>
            <person name="Lindquist E.A."/>
            <person name="Lipzen A."/>
            <person name="Lundell T."/>
            <person name="Morin E."/>
            <person name="Murat C."/>
            <person name="Sun H."/>
            <person name="Tunlid A."/>
            <person name="Henrissat B."/>
            <person name="Grigoriev I.V."/>
            <person name="Hibbett D.S."/>
            <person name="Martin F."/>
            <person name="Nordberg H.P."/>
            <person name="Cantor M.N."/>
            <person name="Hua S.X."/>
        </authorList>
    </citation>
    <scope>NUCLEOTIDE SEQUENCE [LARGE SCALE GENOMIC DNA]</scope>
    <source>
        <strain evidence="1 2">MAFF 305830</strain>
    </source>
</reference>
<dbReference type="AlphaFoldDB" id="A0A0C2XE61"/>
<evidence type="ECO:0000313" key="2">
    <source>
        <dbReference type="Proteomes" id="UP000054097"/>
    </source>
</evidence>
<dbReference type="HOGENOM" id="CLU_1475995_0_0_1"/>
<sequence>MKAALRVLSSRTGFPGGVRLFEVASVLLRLSIRGGETLAFGDVEDDVFGDLRVGRLLERQSSGSNNGRRCAQSMGDGSPLGAHWAPTKVGFLTTPKALTRYYTPTNGESYACWSRRYAHQVKRWPEIGHTVQGHLFLIGRLASRAQVSGYLQGHRSHEAALRARDLKGKALDAREAAEERWDR</sequence>
<accession>A0A0C2XE61</accession>